<accession>A0A9E7MQ35</accession>
<organism evidence="1 2">
    <name type="scientific">Brevundimonas phage vB_BpoS-Kabachok</name>
    <dbReference type="NCBI Taxonomy" id="2948600"/>
    <lineage>
        <taxon>Viruses</taxon>
        <taxon>Duplodnaviria</taxon>
        <taxon>Heunggongvirae</taxon>
        <taxon>Uroviricota</taxon>
        <taxon>Caudoviricetes</taxon>
        <taxon>Jeanschmidtviridae</taxon>
        <taxon>Marchewkavirus</taxon>
        <taxon>Marchewkavirus kabachok</taxon>
    </lineage>
</organism>
<name>A0A9E7MQ35_9CAUD</name>
<evidence type="ECO:0000313" key="1">
    <source>
        <dbReference type="EMBL" id="USN13999.1"/>
    </source>
</evidence>
<reference evidence="1" key="1">
    <citation type="submission" date="2022-05" db="EMBL/GenBank/DDBJ databases">
        <authorList>
            <person name="Friedrich I."/>
            <person name="Poehlein A."/>
            <person name="Schneider D."/>
            <person name="Hertel R."/>
            <person name="Daniel R."/>
        </authorList>
    </citation>
    <scope>NUCLEOTIDE SEQUENCE</scope>
</reference>
<sequence length="78" mass="8861">MYRLIANMRAYLKIEVFADTPEACIARFREVAQREARKRGADWTALIDEIAARCENGPEGYIDDLTGGATFVDYERAD</sequence>
<proteinExistence type="predicted"/>
<gene>
    <name evidence="1" type="ORF">KABACHOK_01630</name>
</gene>
<dbReference type="Proteomes" id="UP001056685">
    <property type="component" value="Segment"/>
</dbReference>
<evidence type="ECO:0000313" key="2">
    <source>
        <dbReference type="Proteomes" id="UP001056685"/>
    </source>
</evidence>
<keyword evidence="2" id="KW-1185">Reference proteome</keyword>
<dbReference type="EMBL" id="ON529852">
    <property type="protein sequence ID" value="USN13999.1"/>
    <property type="molecule type" value="Genomic_DNA"/>
</dbReference>
<protein>
    <submittedName>
        <fullName evidence="1">Uncharacterized protein</fullName>
    </submittedName>
</protein>